<comment type="similarity">
    <text evidence="2 6">Belongs to the terpene synthase family.</text>
</comment>
<evidence type="ECO:0000256" key="4">
    <source>
        <dbReference type="ARBA" id="ARBA00022842"/>
    </source>
</evidence>
<evidence type="ECO:0000256" key="3">
    <source>
        <dbReference type="ARBA" id="ARBA00022723"/>
    </source>
</evidence>
<name>A0A5C3LTT4_9AGAR</name>
<dbReference type="Gene3D" id="1.10.600.10">
    <property type="entry name" value="Farnesyl Diphosphate Synthase"/>
    <property type="match status" value="1"/>
</dbReference>
<comment type="cofactor">
    <cofactor evidence="1 6">
        <name>Mg(2+)</name>
        <dbReference type="ChEBI" id="CHEBI:18420"/>
    </cofactor>
</comment>
<dbReference type="PANTHER" id="PTHR35201:SF4">
    <property type="entry name" value="BETA-PINACENE SYNTHASE-RELATED"/>
    <property type="match status" value="1"/>
</dbReference>
<protein>
    <recommendedName>
        <fullName evidence="6">Terpene synthase</fullName>
        <ecNumber evidence="6">4.2.3.-</ecNumber>
    </recommendedName>
</protein>
<dbReference type="InterPro" id="IPR008949">
    <property type="entry name" value="Isoprenoid_synthase_dom_sf"/>
</dbReference>
<dbReference type="GO" id="GO:0010333">
    <property type="term" value="F:terpene synthase activity"/>
    <property type="evidence" value="ECO:0007669"/>
    <property type="project" value="InterPro"/>
</dbReference>
<accession>A0A5C3LTT4</accession>
<dbReference type="InterPro" id="IPR034686">
    <property type="entry name" value="Terpene_cyclase-like_2"/>
</dbReference>
<dbReference type="GO" id="GO:0008299">
    <property type="term" value="P:isoprenoid biosynthetic process"/>
    <property type="evidence" value="ECO:0007669"/>
    <property type="project" value="UniProtKB-ARBA"/>
</dbReference>
<organism evidence="8 9">
    <name type="scientific">Crucibulum laeve</name>
    <dbReference type="NCBI Taxonomy" id="68775"/>
    <lineage>
        <taxon>Eukaryota</taxon>
        <taxon>Fungi</taxon>
        <taxon>Dikarya</taxon>
        <taxon>Basidiomycota</taxon>
        <taxon>Agaricomycotina</taxon>
        <taxon>Agaricomycetes</taxon>
        <taxon>Agaricomycetidae</taxon>
        <taxon>Agaricales</taxon>
        <taxon>Agaricineae</taxon>
        <taxon>Nidulariaceae</taxon>
        <taxon>Crucibulum</taxon>
    </lineage>
</organism>
<dbReference type="EMBL" id="ML213622">
    <property type="protein sequence ID" value="TFK35378.1"/>
    <property type="molecule type" value="Genomic_DNA"/>
</dbReference>
<sequence>MTVACQSPTSPTPDFGSSNFLQRPVDQNFLDIPFKTRFHLRQYDNSNIAAVVSDTQRYFVDNWPWKSAKECQSYLNADLEWATFLGYPDVLPEYIRQFTLYLVWAFPIDDAMDSWSAQDLKIFVKGCYRMLKEYDCQVGEVEEERESQSIYLTMMCDIFDRMTATDISDPDAPTPARDLCRGTCQWVVTTASIAGRKGAMQSPSLEAYLDFRVQDTGMCISKDMIVWGCGLPIKQHLREESNLKLLDHLTSRHVSLANDIFSYRRETEVAKQTNSGEVSKAIANAVVFIIQERALDEKDAIQFLWHYLSDLETEMLKVEETIKATYSSGDLIEVEGHIESMKALCAGNIAWSTRCRRYNTPFSNQ</sequence>
<reference evidence="8 9" key="1">
    <citation type="journal article" date="2019" name="Nat. Ecol. Evol.">
        <title>Megaphylogeny resolves global patterns of mushroom evolution.</title>
        <authorList>
            <person name="Varga T."/>
            <person name="Krizsan K."/>
            <person name="Foldi C."/>
            <person name="Dima B."/>
            <person name="Sanchez-Garcia M."/>
            <person name="Sanchez-Ramirez S."/>
            <person name="Szollosi G.J."/>
            <person name="Szarkandi J.G."/>
            <person name="Papp V."/>
            <person name="Albert L."/>
            <person name="Andreopoulos W."/>
            <person name="Angelini C."/>
            <person name="Antonin V."/>
            <person name="Barry K.W."/>
            <person name="Bougher N.L."/>
            <person name="Buchanan P."/>
            <person name="Buyck B."/>
            <person name="Bense V."/>
            <person name="Catcheside P."/>
            <person name="Chovatia M."/>
            <person name="Cooper J."/>
            <person name="Damon W."/>
            <person name="Desjardin D."/>
            <person name="Finy P."/>
            <person name="Geml J."/>
            <person name="Haridas S."/>
            <person name="Hughes K."/>
            <person name="Justo A."/>
            <person name="Karasinski D."/>
            <person name="Kautmanova I."/>
            <person name="Kiss B."/>
            <person name="Kocsube S."/>
            <person name="Kotiranta H."/>
            <person name="LaButti K.M."/>
            <person name="Lechner B.E."/>
            <person name="Liimatainen K."/>
            <person name="Lipzen A."/>
            <person name="Lukacs Z."/>
            <person name="Mihaltcheva S."/>
            <person name="Morgado L.N."/>
            <person name="Niskanen T."/>
            <person name="Noordeloos M.E."/>
            <person name="Ohm R.A."/>
            <person name="Ortiz-Santana B."/>
            <person name="Ovrebo C."/>
            <person name="Racz N."/>
            <person name="Riley R."/>
            <person name="Savchenko A."/>
            <person name="Shiryaev A."/>
            <person name="Soop K."/>
            <person name="Spirin V."/>
            <person name="Szebenyi C."/>
            <person name="Tomsovsky M."/>
            <person name="Tulloss R.E."/>
            <person name="Uehling J."/>
            <person name="Grigoriev I.V."/>
            <person name="Vagvolgyi C."/>
            <person name="Papp T."/>
            <person name="Martin F.M."/>
            <person name="Miettinen O."/>
            <person name="Hibbett D.S."/>
            <person name="Nagy L.G."/>
        </authorList>
    </citation>
    <scope>NUCLEOTIDE SEQUENCE [LARGE SCALE GENOMIC DNA]</scope>
    <source>
        <strain evidence="8 9">CBS 166.37</strain>
    </source>
</reference>
<dbReference type="Proteomes" id="UP000308652">
    <property type="component" value="Unassembled WGS sequence"/>
</dbReference>
<keyword evidence="4 6" id="KW-0460">Magnesium</keyword>
<evidence type="ECO:0000256" key="7">
    <source>
        <dbReference type="SAM" id="MobiDB-lite"/>
    </source>
</evidence>
<dbReference type="OrthoDB" id="6486656at2759"/>
<dbReference type="EC" id="4.2.3.-" evidence="6"/>
<dbReference type="SUPFAM" id="SSF48576">
    <property type="entry name" value="Terpenoid synthases"/>
    <property type="match status" value="1"/>
</dbReference>
<evidence type="ECO:0000256" key="2">
    <source>
        <dbReference type="ARBA" id="ARBA00006333"/>
    </source>
</evidence>
<gene>
    <name evidence="8" type="ORF">BDQ12DRAFT_726120</name>
</gene>
<dbReference type="Pfam" id="PF19086">
    <property type="entry name" value="Terpene_syn_C_2"/>
    <property type="match status" value="1"/>
</dbReference>
<evidence type="ECO:0000256" key="5">
    <source>
        <dbReference type="ARBA" id="ARBA00023239"/>
    </source>
</evidence>
<keyword evidence="9" id="KW-1185">Reference proteome</keyword>
<evidence type="ECO:0000256" key="6">
    <source>
        <dbReference type="RuleBase" id="RU366034"/>
    </source>
</evidence>
<evidence type="ECO:0000313" key="9">
    <source>
        <dbReference type="Proteomes" id="UP000308652"/>
    </source>
</evidence>
<proteinExistence type="inferred from homology"/>
<dbReference type="PANTHER" id="PTHR35201">
    <property type="entry name" value="TERPENE SYNTHASE"/>
    <property type="match status" value="1"/>
</dbReference>
<evidence type="ECO:0000313" key="8">
    <source>
        <dbReference type="EMBL" id="TFK35378.1"/>
    </source>
</evidence>
<keyword evidence="3 6" id="KW-0479">Metal-binding</keyword>
<dbReference type="AlphaFoldDB" id="A0A5C3LTT4"/>
<feature type="region of interest" description="Disordered" evidence="7">
    <location>
        <begin position="1"/>
        <end position="20"/>
    </location>
</feature>
<keyword evidence="5 6" id="KW-0456">Lyase</keyword>
<evidence type="ECO:0000256" key="1">
    <source>
        <dbReference type="ARBA" id="ARBA00001946"/>
    </source>
</evidence>
<dbReference type="GO" id="GO:0046872">
    <property type="term" value="F:metal ion binding"/>
    <property type="evidence" value="ECO:0007669"/>
    <property type="project" value="UniProtKB-KW"/>
</dbReference>